<keyword evidence="4" id="KW-0560">Oxidoreductase</keyword>
<dbReference type="CDD" id="cd13868">
    <property type="entry name" value="CuRO_2_CotA_like"/>
    <property type="match status" value="1"/>
</dbReference>
<organism evidence="8 9">
    <name type="scientific">Marchantia polymorpha</name>
    <name type="common">Common liverwort</name>
    <name type="synonym">Marchantia aquatica</name>
    <dbReference type="NCBI Taxonomy" id="3197"/>
    <lineage>
        <taxon>Eukaryota</taxon>
        <taxon>Viridiplantae</taxon>
        <taxon>Streptophyta</taxon>
        <taxon>Embryophyta</taxon>
        <taxon>Marchantiophyta</taxon>
        <taxon>Marchantiopsida</taxon>
        <taxon>Marchantiidae</taxon>
        <taxon>Marchantiales</taxon>
        <taxon>Marchantiaceae</taxon>
        <taxon>Marchantia</taxon>
    </lineage>
</organism>
<accession>A0A2R6VZX8</accession>
<dbReference type="OrthoDB" id="262547at2759"/>
<dbReference type="Gramene" id="Mp8g04820.1">
    <property type="protein sequence ID" value="Mp8g04820.1.cds"/>
    <property type="gene ID" value="Mp8g04820"/>
</dbReference>
<dbReference type="InterPro" id="IPR008972">
    <property type="entry name" value="Cupredoxin"/>
</dbReference>
<evidence type="ECO:0000256" key="1">
    <source>
        <dbReference type="ARBA" id="ARBA00004406"/>
    </source>
</evidence>
<dbReference type="GO" id="GO:0005507">
    <property type="term" value="F:copper ion binding"/>
    <property type="evidence" value="ECO:0007669"/>
    <property type="project" value="InterPro"/>
</dbReference>
<dbReference type="Proteomes" id="UP000244005">
    <property type="component" value="Unassembled WGS sequence"/>
</dbReference>
<dbReference type="SUPFAM" id="SSF49503">
    <property type="entry name" value="Cupredoxins"/>
    <property type="match status" value="3"/>
</dbReference>
<gene>
    <name evidence="8" type="ORF">MARPO_0217s0007</name>
</gene>
<dbReference type="GO" id="GO:0005789">
    <property type="term" value="C:endoplasmic reticulum membrane"/>
    <property type="evidence" value="ECO:0007669"/>
    <property type="project" value="UniProtKB-SubCell"/>
</dbReference>
<feature type="signal peptide" evidence="6">
    <location>
        <begin position="1"/>
        <end position="24"/>
    </location>
</feature>
<evidence type="ECO:0000256" key="6">
    <source>
        <dbReference type="SAM" id="SignalP"/>
    </source>
</evidence>
<feature type="domain" description="Plastocyanin-like" evidence="7">
    <location>
        <begin position="427"/>
        <end position="583"/>
    </location>
</feature>
<dbReference type="Gene3D" id="2.60.40.420">
    <property type="entry name" value="Cupredoxins - blue copper proteins"/>
    <property type="match status" value="3"/>
</dbReference>
<dbReference type="CDD" id="cd13844">
    <property type="entry name" value="CuRO_1_BOD_CotA_like"/>
    <property type="match status" value="1"/>
</dbReference>
<proteinExistence type="inferred from homology"/>
<evidence type="ECO:0000256" key="4">
    <source>
        <dbReference type="ARBA" id="ARBA00023002"/>
    </source>
</evidence>
<name>A0A2R6VZX8_MARPO</name>
<feature type="chain" id="PRO_5015351451" description="Plastocyanin-like domain-containing protein" evidence="6">
    <location>
        <begin position="25"/>
        <end position="594"/>
    </location>
</feature>
<evidence type="ECO:0000256" key="2">
    <source>
        <dbReference type="ARBA" id="ARBA00010609"/>
    </source>
</evidence>
<comment type="similarity">
    <text evidence="2">Belongs to the multicopper oxidase family.</text>
</comment>
<dbReference type="GO" id="GO:0016491">
    <property type="term" value="F:oxidoreductase activity"/>
    <property type="evidence" value="ECO:0007669"/>
    <property type="project" value="UniProtKB-KW"/>
</dbReference>
<dbReference type="EMBL" id="KZ772882">
    <property type="protein sequence ID" value="PTQ27147.1"/>
    <property type="molecule type" value="Genomic_DNA"/>
</dbReference>
<evidence type="ECO:0000256" key="3">
    <source>
        <dbReference type="ARBA" id="ARBA00022723"/>
    </source>
</evidence>
<dbReference type="PANTHER" id="PTHR48267">
    <property type="entry name" value="CUPREDOXIN SUPERFAMILY PROTEIN"/>
    <property type="match status" value="1"/>
</dbReference>
<reference evidence="9" key="1">
    <citation type="journal article" date="2017" name="Cell">
        <title>Insights into land plant evolution garnered from the Marchantia polymorpha genome.</title>
        <authorList>
            <person name="Bowman J.L."/>
            <person name="Kohchi T."/>
            <person name="Yamato K.T."/>
            <person name="Jenkins J."/>
            <person name="Shu S."/>
            <person name="Ishizaki K."/>
            <person name="Yamaoka S."/>
            <person name="Nishihama R."/>
            <person name="Nakamura Y."/>
            <person name="Berger F."/>
            <person name="Adam C."/>
            <person name="Aki S.S."/>
            <person name="Althoff F."/>
            <person name="Araki T."/>
            <person name="Arteaga-Vazquez M.A."/>
            <person name="Balasubrmanian S."/>
            <person name="Barry K."/>
            <person name="Bauer D."/>
            <person name="Boehm C.R."/>
            <person name="Briginshaw L."/>
            <person name="Caballero-Perez J."/>
            <person name="Catarino B."/>
            <person name="Chen F."/>
            <person name="Chiyoda S."/>
            <person name="Chovatia M."/>
            <person name="Davies K.M."/>
            <person name="Delmans M."/>
            <person name="Demura T."/>
            <person name="Dierschke T."/>
            <person name="Dolan L."/>
            <person name="Dorantes-Acosta A.E."/>
            <person name="Eklund D.M."/>
            <person name="Florent S.N."/>
            <person name="Flores-Sandoval E."/>
            <person name="Fujiyama A."/>
            <person name="Fukuzawa H."/>
            <person name="Galik B."/>
            <person name="Grimanelli D."/>
            <person name="Grimwood J."/>
            <person name="Grossniklaus U."/>
            <person name="Hamada T."/>
            <person name="Haseloff J."/>
            <person name="Hetherington A.J."/>
            <person name="Higo A."/>
            <person name="Hirakawa Y."/>
            <person name="Hundley H.N."/>
            <person name="Ikeda Y."/>
            <person name="Inoue K."/>
            <person name="Inoue S.I."/>
            <person name="Ishida S."/>
            <person name="Jia Q."/>
            <person name="Kakita M."/>
            <person name="Kanazawa T."/>
            <person name="Kawai Y."/>
            <person name="Kawashima T."/>
            <person name="Kennedy M."/>
            <person name="Kinose K."/>
            <person name="Kinoshita T."/>
            <person name="Kohara Y."/>
            <person name="Koide E."/>
            <person name="Komatsu K."/>
            <person name="Kopischke S."/>
            <person name="Kubo M."/>
            <person name="Kyozuka J."/>
            <person name="Lagercrantz U."/>
            <person name="Lin S.S."/>
            <person name="Lindquist E."/>
            <person name="Lipzen A.M."/>
            <person name="Lu C.W."/>
            <person name="De Luna E."/>
            <person name="Martienssen R.A."/>
            <person name="Minamino N."/>
            <person name="Mizutani M."/>
            <person name="Mizutani M."/>
            <person name="Mochizuki N."/>
            <person name="Monte I."/>
            <person name="Mosher R."/>
            <person name="Nagasaki H."/>
            <person name="Nakagami H."/>
            <person name="Naramoto S."/>
            <person name="Nishitani K."/>
            <person name="Ohtani M."/>
            <person name="Okamoto T."/>
            <person name="Okumura M."/>
            <person name="Phillips J."/>
            <person name="Pollak B."/>
            <person name="Reinders A."/>
            <person name="Rovekamp M."/>
            <person name="Sano R."/>
            <person name="Sawa S."/>
            <person name="Schmid M.W."/>
            <person name="Shirakawa M."/>
            <person name="Solano R."/>
            <person name="Spunde A."/>
            <person name="Suetsugu N."/>
            <person name="Sugano S."/>
            <person name="Sugiyama A."/>
            <person name="Sun R."/>
            <person name="Suzuki Y."/>
            <person name="Takenaka M."/>
            <person name="Takezawa D."/>
            <person name="Tomogane H."/>
            <person name="Tsuzuki M."/>
            <person name="Ueda T."/>
            <person name="Umeda M."/>
            <person name="Ward J.M."/>
            <person name="Watanabe Y."/>
            <person name="Yazaki K."/>
            <person name="Yokoyama R."/>
            <person name="Yoshitake Y."/>
            <person name="Yotsui I."/>
            <person name="Zachgo S."/>
            <person name="Schmutz J."/>
        </authorList>
    </citation>
    <scope>NUCLEOTIDE SEQUENCE [LARGE SCALE GENOMIC DNA]</scope>
    <source>
        <strain evidence="9">Tak-1</strain>
    </source>
</reference>
<sequence>MERMAVLVLALCWLGLLLTPGAKAAEDEHMPHDNNQTTDGVQSLCQALDPSPQVQPFVEELTQPPVIDISTGQQLTLGVYKIKQKFHPDLPETTLYAYGTSQETASTPGPTLLATRGIESYVRWENHLNDSEHFLTVDHSIHWANPKSGGVPIVTHLHGGEVLSESDGYPDAWYTSAGELGPAFTTQNYTYANAQPAALLWYHDHTVGITRLNMLAGMNGMYLIKSPGEEPENLPAGEFERLIVVQDKQFHADGAVNFPTVGVSPGVHPSWCPEYYGDTIILNGKAWPVMTVYPTMYRFRMVNAANARYFVMTLSDPKLRFYQIGTDGGYLHKRLKLTTLTMGPAERLDFLIDFSKVTPGSVAYLNNSGNAPYPDGDPAVGLATVMMKFNVVAAPENVTVPQFDLPASQVLGPRVRISTEGAVVRSMTLSEYDDGNDNPTGSLLNGLRWRDPLTETPELNSTEVWEIINLTEDAHPIHLHLVSFRVKSQQAFDAVRQANYNCSFFVPFPDPKSCFTEAPQKPELHHRGWKDTATVYPGKVTVFVVRWATQSGEQFSFDATSGPGYVWHCHILDHEDNDMMRPLKMMAANSSQLP</sequence>
<evidence type="ECO:0000313" key="8">
    <source>
        <dbReference type="EMBL" id="PTQ27147.1"/>
    </source>
</evidence>
<keyword evidence="9" id="KW-1185">Reference proteome</keyword>
<keyword evidence="3" id="KW-0479">Metal-binding</keyword>
<evidence type="ECO:0000256" key="5">
    <source>
        <dbReference type="ARBA" id="ARBA00023008"/>
    </source>
</evidence>
<dbReference type="CDD" id="cd13891">
    <property type="entry name" value="CuRO_3_CotA_like"/>
    <property type="match status" value="1"/>
</dbReference>
<comment type="subcellular location">
    <subcellularLocation>
        <location evidence="1">Endoplasmic reticulum membrane</location>
        <topology evidence="1">Peripheral membrane protein</topology>
    </subcellularLocation>
</comment>
<evidence type="ECO:0000259" key="7">
    <source>
        <dbReference type="Pfam" id="PF07731"/>
    </source>
</evidence>
<protein>
    <recommendedName>
        <fullName evidence="7">Plastocyanin-like domain-containing protein</fullName>
    </recommendedName>
</protein>
<evidence type="ECO:0000313" key="9">
    <source>
        <dbReference type="Proteomes" id="UP000244005"/>
    </source>
</evidence>
<dbReference type="Pfam" id="PF07731">
    <property type="entry name" value="Cu-oxidase_2"/>
    <property type="match status" value="1"/>
</dbReference>
<dbReference type="FunFam" id="2.60.40.420:FF:000081">
    <property type="entry name" value="Spore coat protein A"/>
    <property type="match status" value="1"/>
</dbReference>
<dbReference type="OMA" id="PDPKSCF"/>
<dbReference type="InterPro" id="IPR011706">
    <property type="entry name" value="Cu-oxidase_C"/>
</dbReference>
<dbReference type="InterPro" id="IPR045087">
    <property type="entry name" value="Cu-oxidase_fam"/>
</dbReference>
<keyword evidence="5" id="KW-0186">Copper</keyword>
<keyword evidence="6" id="KW-0732">Signal</keyword>
<dbReference type="PANTHER" id="PTHR48267:SF1">
    <property type="entry name" value="BILIRUBIN OXIDASE"/>
    <property type="match status" value="1"/>
</dbReference>
<dbReference type="AlphaFoldDB" id="A0A2R6VZX8"/>